<evidence type="ECO:0000313" key="1">
    <source>
        <dbReference type="EMBL" id="MYM37545.1"/>
    </source>
</evidence>
<accession>A0ABW9VFA8</accession>
<dbReference type="RefSeq" id="WP_160992856.1">
    <property type="nucleotide sequence ID" value="NZ_WWCO01000035.1"/>
</dbReference>
<organism evidence="1 2">
    <name type="scientific">Duganella lactea</name>
    <dbReference type="NCBI Taxonomy" id="2692173"/>
    <lineage>
        <taxon>Bacteria</taxon>
        <taxon>Pseudomonadati</taxon>
        <taxon>Pseudomonadota</taxon>
        <taxon>Betaproteobacteria</taxon>
        <taxon>Burkholderiales</taxon>
        <taxon>Oxalobacteraceae</taxon>
        <taxon>Telluria group</taxon>
        <taxon>Duganella</taxon>
    </lineage>
</organism>
<evidence type="ECO:0000313" key="2">
    <source>
        <dbReference type="Proteomes" id="UP000449678"/>
    </source>
</evidence>
<sequence length="195" mass="22175">MDAAHVDFIPPAVYAELLSHLHKKHSTLSPTEAVACALRLWMAQSSASRSPLRGYQWKELFLPDTTCLRMTYKDMRFFAKVIDDDIVFRGHPVTPRKMAIDIAGDGRNAWRDLWVLLPDAPDWTNAARLRAQIRQRLDQRPLSPAEAIAAAAEAMNTTLNAAMLLIRHVDHQSTTIAERRLPKHRHQSDLLDDDH</sequence>
<protein>
    <submittedName>
        <fullName evidence="1">Uncharacterized protein</fullName>
    </submittedName>
</protein>
<keyword evidence="2" id="KW-1185">Reference proteome</keyword>
<gene>
    <name evidence="1" type="ORF">GTP38_24775</name>
</gene>
<dbReference type="EMBL" id="WWCO01000035">
    <property type="protein sequence ID" value="MYM37545.1"/>
    <property type="molecule type" value="Genomic_DNA"/>
</dbReference>
<dbReference type="Proteomes" id="UP000449678">
    <property type="component" value="Unassembled WGS sequence"/>
</dbReference>
<name>A0ABW9VFA8_9BURK</name>
<comment type="caution">
    <text evidence="1">The sequence shown here is derived from an EMBL/GenBank/DDBJ whole genome shotgun (WGS) entry which is preliminary data.</text>
</comment>
<proteinExistence type="predicted"/>
<reference evidence="1 2" key="1">
    <citation type="submission" date="2019-12" db="EMBL/GenBank/DDBJ databases">
        <title>Novel species isolated from a subtropical stream in China.</title>
        <authorList>
            <person name="Lu H."/>
        </authorList>
    </citation>
    <scope>NUCLEOTIDE SEQUENCE [LARGE SCALE GENOMIC DNA]</scope>
    <source>
        <strain evidence="1 2">FT94W</strain>
    </source>
</reference>